<dbReference type="EMBL" id="JAEAOA010001415">
    <property type="protein sequence ID" value="KAK3584875.1"/>
    <property type="molecule type" value="Genomic_DNA"/>
</dbReference>
<protein>
    <recommendedName>
        <fullName evidence="7">THAP-type domain-containing protein</fullName>
    </recommendedName>
</protein>
<evidence type="ECO:0000256" key="3">
    <source>
        <dbReference type="ARBA" id="ARBA00022833"/>
    </source>
</evidence>
<keyword evidence="4 5" id="KW-0238">DNA-binding</keyword>
<keyword evidence="3" id="KW-0862">Zinc</keyword>
<reference evidence="8" key="3">
    <citation type="submission" date="2023-05" db="EMBL/GenBank/DDBJ databases">
        <authorList>
            <person name="Smith C.H."/>
        </authorList>
    </citation>
    <scope>NUCLEOTIDE SEQUENCE</scope>
    <source>
        <strain evidence="8">CHS0354</strain>
        <tissue evidence="8">Mantle</tissue>
    </source>
</reference>
<keyword evidence="1" id="KW-0479">Metal-binding</keyword>
<dbReference type="PANTHER" id="PTHR46600:SF11">
    <property type="entry name" value="THAP DOMAIN-CONTAINING PROTEIN 10"/>
    <property type="match status" value="1"/>
</dbReference>
<sequence>MPKSCCVPGCNSNKRKNQDLKFYIIPSERSRRDRWLNAISRAKLNPDGSINKGKRWSPKSGQCYVCSSHFITGVKVNDSTHPDYVPSIFPSTTTSRQDDGKEMSK</sequence>
<evidence type="ECO:0000256" key="1">
    <source>
        <dbReference type="ARBA" id="ARBA00022723"/>
    </source>
</evidence>
<dbReference type="PANTHER" id="PTHR46600">
    <property type="entry name" value="THAP DOMAIN-CONTAINING"/>
    <property type="match status" value="1"/>
</dbReference>
<feature type="domain" description="THAP-type" evidence="7">
    <location>
        <begin position="1"/>
        <end position="89"/>
    </location>
</feature>
<proteinExistence type="predicted"/>
<dbReference type="Proteomes" id="UP001195483">
    <property type="component" value="Unassembled WGS sequence"/>
</dbReference>
<evidence type="ECO:0000256" key="6">
    <source>
        <dbReference type="SAM" id="MobiDB-lite"/>
    </source>
</evidence>
<reference evidence="8" key="2">
    <citation type="journal article" date="2021" name="Genome Biol. Evol.">
        <title>Developing a high-quality reference genome for a parasitic bivalve with doubly uniparental inheritance (Bivalvia: Unionida).</title>
        <authorList>
            <person name="Smith C.H."/>
        </authorList>
    </citation>
    <scope>NUCLEOTIDE SEQUENCE</scope>
    <source>
        <strain evidence="8">CHS0354</strain>
        <tissue evidence="8">Mantle</tissue>
    </source>
</reference>
<evidence type="ECO:0000313" key="9">
    <source>
        <dbReference type="Proteomes" id="UP001195483"/>
    </source>
</evidence>
<keyword evidence="2 5" id="KW-0863">Zinc-finger</keyword>
<dbReference type="Pfam" id="PF05485">
    <property type="entry name" value="THAP"/>
    <property type="match status" value="1"/>
</dbReference>
<evidence type="ECO:0000256" key="2">
    <source>
        <dbReference type="ARBA" id="ARBA00022771"/>
    </source>
</evidence>
<dbReference type="GO" id="GO:0043565">
    <property type="term" value="F:sequence-specific DNA binding"/>
    <property type="evidence" value="ECO:0007669"/>
    <property type="project" value="InterPro"/>
</dbReference>
<dbReference type="InterPro" id="IPR026516">
    <property type="entry name" value="THAP1/10"/>
</dbReference>
<dbReference type="AlphaFoldDB" id="A0AAE0S4P1"/>
<dbReference type="SUPFAM" id="SSF57716">
    <property type="entry name" value="Glucocorticoid receptor-like (DNA-binding domain)"/>
    <property type="match status" value="1"/>
</dbReference>
<reference evidence="8" key="1">
    <citation type="journal article" date="2021" name="Genome Biol. Evol.">
        <title>A High-Quality Reference Genome for a Parasitic Bivalve with Doubly Uniparental Inheritance (Bivalvia: Unionida).</title>
        <authorList>
            <person name="Smith C.H."/>
        </authorList>
    </citation>
    <scope>NUCLEOTIDE SEQUENCE</scope>
    <source>
        <strain evidence="8">CHS0354</strain>
    </source>
</reference>
<evidence type="ECO:0000259" key="7">
    <source>
        <dbReference type="PROSITE" id="PS50950"/>
    </source>
</evidence>
<feature type="compositionally biased region" description="Basic and acidic residues" evidence="6">
    <location>
        <begin position="96"/>
        <end position="105"/>
    </location>
</feature>
<evidence type="ECO:0000256" key="4">
    <source>
        <dbReference type="ARBA" id="ARBA00023125"/>
    </source>
</evidence>
<gene>
    <name evidence="8" type="ORF">CHS0354_023460</name>
</gene>
<dbReference type="SMART" id="SM00980">
    <property type="entry name" value="THAP"/>
    <property type="match status" value="1"/>
</dbReference>
<name>A0AAE0S4P1_9BIVA</name>
<dbReference type="PROSITE" id="PS50950">
    <property type="entry name" value="ZF_THAP"/>
    <property type="match status" value="1"/>
</dbReference>
<organism evidence="8 9">
    <name type="scientific">Potamilus streckersoni</name>
    <dbReference type="NCBI Taxonomy" id="2493646"/>
    <lineage>
        <taxon>Eukaryota</taxon>
        <taxon>Metazoa</taxon>
        <taxon>Spiralia</taxon>
        <taxon>Lophotrochozoa</taxon>
        <taxon>Mollusca</taxon>
        <taxon>Bivalvia</taxon>
        <taxon>Autobranchia</taxon>
        <taxon>Heteroconchia</taxon>
        <taxon>Palaeoheterodonta</taxon>
        <taxon>Unionida</taxon>
        <taxon>Unionoidea</taxon>
        <taxon>Unionidae</taxon>
        <taxon>Ambleminae</taxon>
        <taxon>Lampsilini</taxon>
        <taxon>Potamilus</taxon>
    </lineage>
</organism>
<dbReference type="InterPro" id="IPR006612">
    <property type="entry name" value="THAP_Znf"/>
</dbReference>
<evidence type="ECO:0000313" key="8">
    <source>
        <dbReference type="EMBL" id="KAK3584875.1"/>
    </source>
</evidence>
<feature type="region of interest" description="Disordered" evidence="6">
    <location>
        <begin position="82"/>
        <end position="105"/>
    </location>
</feature>
<evidence type="ECO:0000256" key="5">
    <source>
        <dbReference type="PROSITE-ProRule" id="PRU00309"/>
    </source>
</evidence>
<comment type="caution">
    <text evidence="8">The sequence shown here is derived from an EMBL/GenBank/DDBJ whole genome shotgun (WGS) entry which is preliminary data.</text>
</comment>
<accession>A0AAE0S4P1</accession>
<keyword evidence="9" id="KW-1185">Reference proteome</keyword>
<dbReference type="GO" id="GO:0008270">
    <property type="term" value="F:zinc ion binding"/>
    <property type="evidence" value="ECO:0007669"/>
    <property type="project" value="UniProtKB-KW"/>
</dbReference>